<evidence type="ECO:0008006" key="4">
    <source>
        <dbReference type="Google" id="ProtNLM"/>
    </source>
</evidence>
<sequence>MKKLITLCLFALTLLLSSQNMTAQNTLEINAEANSKTKALRKTVKFEETKMDAVYKAYQSYGIAYKKIRSDLEGNADRLKKIDTFLDSQLGEILTEEQYIIYLKYFRDK</sequence>
<reference evidence="2 3" key="1">
    <citation type="submission" date="2019-08" db="EMBL/GenBank/DDBJ databases">
        <title>Genome of Psychroserpens burtonensis ACAM 167.</title>
        <authorList>
            <person name="Bowman J.P."/>
        </authorList>
    </citation>
    <scope>NUCLEOTIDE SEQUENCE [LARGE SCALE GENOMIC DNA]</scope>
    <source>
        <strain evidence="2 3">ACAM 167</strain>
    </source>
</reference>
<evidence type="ECO:0000256" key="1">
    <source>
        <dbReference type="SAM" id="SignalP"/>
    </source>
</evidence>
<dbReference type="AlphaFoldDB" id="A0A5C7B8X1"/>
<keyword evidence="1" id="KW-0732">Signal</keyword>
<accession>A0A5C7B8X1</accession>
<dbReference type="RefSeq" id="WP_147231561.1">
    <property type="nucleotide sequence ID" value="NZ_VOSB01000011.1"/>
</dbReference>
<proteinExistence type="predicted"/>
<protein>
    <recommendedName>
        <fullName evidence="4">DUF4168 domain-containing protein</fullName>
    </recommendedName>
</protein>
<evidence type="ECO:0000313" key="2">
    <source>
        <dbReference type="EMBL" id="TXE17583.1"/>
    </source>
</evidence>
<comment type="caution">
    <text evidence="2">The sequence shown here is derived from an EMBL/GenBank/DDBJ whole genome shotgun (WGS) entry which is preliminary data.</text>
</comment>
<name>A0A5C7B8X1_9FLAO</name>
<dbReference type="OrthoDB" id="1448349at2"/>
<feature type="chain" id="PRO_5023129228" description="DUF4168 domain-containing protein" evidence="1">
    <location>
        <begin position="24"/>
        <end position="109"/>
    </location>
</feature>
<keyword evidence="3" id="KW-1185">Reference proteome</keyword>
<feature type="signal peptide" evidence="1">
    <location>
        <begin position="1"/>
        <end position="23"/>
    </location>
</feature>
<gene>
    <name evidence="2" type="ORF">ES692_08425</name>
</gene>
<dbReference type="Proteomes" id="UP000321938">
    <property type="component" value="Unassembled WGS sequence"/>
</dbReference>
<organism evidence="2 3">
    <name type="scientific">Psychroserpens burtonensis</name>
    <dbReference type="NCBI Taxonomy" id="49278"/>
    <lineage>
        <taxon>Bacteria</taxon>
        <taxon>Pseudomonadati</taxon>
        <taxon>Bacteroidota</taxon>
        <taxon>Flavobacteriia</taxon>
        <taxon>Flavobacteriales</taxon>
        <taxon>Flavobacteriaceae</taxon>
        <taxon>Psychroserpens</taxon>
    </lineage>
</organism>
<evidence type="ECO:0000313" key="3">
    <source>
        <dbReference type="Proteomes" id="UP000321938"/>
    </source>
</evidence>
<dbReference type="EMBL" id="VOSB01000011">
    <property type="protein sequence ID" value="TXE17583.1"/>
    <property type="molecule type" value="Genomic_DNA"/>
</dbReference>